<feature type="domain" description="Nucleoplasmin-like" evidence="2">
    <location>
        <begin position="23"/>
        <end position="117"/>
    </location>
</feature>
<organism evidence="3 4">
    <name type="scientific">Lagenidium giganteum</name>
    <dbReference type="NCBI Taxonomy" id="4803"/>
    <lineage>
        <taxon>Eukaryota</taxon>
        <taxon>Sar</taxon>
        <taxon>Stramenopiles</taxon>
        <taxon>Oomycota</taxon>
        <taxon>Peronosporomycetes</taxon>
        <taxon>Pythiales</taxon>
        <taxon>Pythiaceae</taxon>
    </lineage>
</organism>
<feature type="compositionally biased region" description="Low complexity" evidence="1">
    <location>
        <begin position="247"/>
        <end position="258"/>
    </location>
</feature>
<evidence type="ECO:0000313" key="4">
    <source>
        <dbReference type="Proteomes" id="UP001146120"/>
    </source>
</evidence>
<accession>A0AAV2YF50</accession>
<dbReference type="SUPFAM" id="SSF69203">
    <property type="entry name" value="Nucleoplasmin-like core domain"/>
    <property type="match status" value="1"/>
</dbReference>
<feature type="non-terminal residue" evidence="3">
    <location>
        <position position="1"/>
    </location>
</feature>
<evidence type="ECO:0000259" key="2">
    <source>
        <dbReference type="Pfam" id="PF17800"/>
    </source>
</evidence>
<dbReference type="Pfam" id="PF17800">
    <property type="entry name" value="NPL"/>
    <property type="match status" value="1"/>
</dbReference>
<feature type="region of interest" description="Disordered" evidence="1">
    <location>
        <begin position="137"/>
        <end position="258"/>
    </location>
</feature>
<feature type="compositionally biased region" description="Basic and acidic residues" evidence="1">
    <location>
        <begin position="210"/>
        <end position="221"/>
    </location>
</feature>
<evidence type="ECO:0000313" key="3">
    <source>
        <dbReference type="EMBL" id="DAZ93422.1"/>
    </source>
</evidence>
<dbReference type="InterPro" id="IPR041232">
    <property type="entry name" value="NPL"/>
</dbReference>
<sequence>VVIADVGATQCETCQVAVNMVFFWACEVTETKAAVVKVPENYVLNVCNATLASVSDDIVSVGLETTQMDQKPWKGVVAHLGKGAAHQVKLDLVFGLAPQIKFYVAKGTGKVNLTGYFQPGPPSDLFELDAEVGVAKPAAVEESSKAADKPQNNNKDKKNKKRAREETKKAPAAPVTWDQAESSDESEETSKPETKVVAKSSPAKQQQQQPKKDKSMDKAENKAPVNAASSEDASGKKKKNKKRRRNANAANGVAANGN</sequence>
<dbReference type="Gene3D" id="2.60.120.340">
    <property type="entry name" value="Nucleoplasmin core domain"/>
    <property type="match status" value="1"/>
</dbReference>
<evidence type="ECO:0000256" key="1">
    <source>
        <dbReference type="SAM" id="MobiDB-lite"/>
    </source>
</evidence>
<comment type="caution">
    <text evidence="3">The sequence shown here is derived from an EMBL/GenBank/DDBJ whole genome shotgun (WGS) entry which is preliminary data.</text>
</comment>
<dbReference type="Proteomes" id="UP001146120">
    <property type="component" value="Unassembled WGS sequence"/>
</dbReference>
<feature type="compositionally biased region" description="Low complexity" evidence="1">
    <location>
        <begin position="198"/>
        <end position="209"/>
    </location>
</feature>
<dbReference type="InterPro" id="IPR036824">
    <property type="entry name" value="Nucleoplasmin_core_dom_sf"/>
</dbReference>
<reference evidence="3" key="2">
    <citation type="journal article" date="2023" name="Microbiol Resour">
        <title>Decontamination and Annotation of the Draft Genome Sequence of the Oomycete Lagenidium giganteum ARSEF 373.</title>
        <authorList>
            <person name="Morgan W.R."/>
            <person name="Tartar A."/>
        </authorList>
    </citation>
    <scope>NUCLEOTIDE SEQUENCE</scope>
    <source>
        <strain evidence="3">ARSEF 373</strain>
    </source>
</reference>
<name>A0AAV2YF50_9STRA</name>
<reference evidence="3" key="1">
    <citation type="submission" date="2022-11" db="EMBL/GenBank/DDBJ databases">
        <authorList>
            <person name="Morgan W.R."/>
            <person name="Tartar A."/>
        </authorList>
    </citation>
    <scope>NUCLEOTIDE SEQUENCE</scope>
    <source>
        <strain evidence="3">ARSEF 373</strain>
    </source>
</reference>
<keyword evidence="4" id="KW-1185">Reference proteome</keyword>
<proteinExistence type="predicted"/>
<dbReference type="EMBL" id="DAKRPA010000317">
    <property type="protein sequence ID" value="DAZ93422.1"/>
    <property type="molecule type" value="Genomic_DNA"/>
</dbReference>
<dbReference type="AlphaFoldDB" id="A0AAV2YF50"/>
<protein>
    <recommendedName>
        <fullName evidence="2">Nucleoplasmin-like domain-containing protein</fullName>
    </recommendedName>
</protein>
<gene>
    <name evidence="3" type="ORF">N0F65_000073</name>
</gene>
<feature type="compositionally biased region" description="Basic residues" evidence="1">
    <location>
        <begin position="236"/>
        <end position="246"/>
    </location>
</feature>